<reference evidence="3" key="1">
    <citation type="journal article" date="2019" name="Int. J. Syst. Evol. Microbiol.">
        <title>The Global Catalogue of Microorganisms (GCM) 10K type strain sequencing project: providing services to taxonomists for standard genome sequencing and annotation.</title>
        <authorList>
            <consortium name="The Broad Institute Genomics Platform"/>
            <consortium name="The Broad Institute Genome Sequencing Center for Infectious Disease"/>
            <person name="Wu L."/>
            <person name="Ma J."/>
        </authorList>
    </citation>
    <scope>NUCLEOTIDE SEQUENCE [LARGE SCALE GENOMIC DNA]</scope>
    <source>
        <strain evidence="3">CCUG 49679</strain>
    </source>
</reference>
<accession>A0ABW1PLY9</accession>
<keyword evidence="3" id="KW-1185">Reference proteome</keyword>
<gene>
    <name evidence="2" type="ORF">ACFPVY_06630</name>
</gene>
<protein>
    <submittedName>
        <fullName evidence="2">DinB family protein</fullName>
    </submittedName>
</protein>
<dbReference type="InterPro" id="IPR007061">
    <property type="entry name" value="MST-like"/>
</dbReference>
<comment type="caution">
    <text evidence="2">The sequence shown here is derived from an EMBL/GenBank/DDBJ whole genome shotgun (WGS) entry which is preliminary data.</text>
</comment>
<dbReference type="InterPro" id="IPR034660">
    <property type="entry name" value="DinB/YfiT-like"/>
</dbReference>
<dbReference type="RefSeq" id="WP_379791187.1">
    <property type="nucleotide sequence ID" value="NZ_JBHSQB010000005.1"/>
</dbReference>
<dbReference type="EMBL" id="JBHSQB010000005">
    <property type="protein sequence ID" value="MFC6096319.1"/>
    <property type="molecule type" value="Genomic_DNA"/>
</dbReference>
<evidence type="ECO:0000313" key="3">
    <source>
        <dbReference type="Proteomes" id="UP001596287"/>
    </source>
</evidence>
<keyword evidence="1" id="KW-0732">Signal</keyword>
<dbReference type="Proteomes" id="UP001596287">
    <property type="component" value="Unassembled WGS sequence"/>
</dbReference>
<sequence length="189" mass="21987">MNLKTTLSSVLLVCCMSLSMQAQYELRPEKGYSQNIGTTVFMLENLKTRITKNVQKLTPAQTDYLLVPDANRIGAMIYHLAATEKYYQVYTLENRELSEAEKAKWDVALELGDPARTALVGRPITYYLDLWDGVRKETLRLLKTKDDKWFDTLIKDGDMNNYFAWFHVMEHQSNHMGQIQMIKNRLPKE</sequence>
<feature type="chain" id="PRO_5045535762" evidence="1">
    <location>
        <begin position="23"/>
        <end position="189"/>
    </location>
</feature>
<dbReference type="SUPFAM" id="SSF109854">
    <property type="entry name" value="DinB/YfiT-like putative metalloenzymes"/>
    <property type="match status" value="1"/>
</dbReference>
<organism evidence="2 3">
    <name type="scientific">Flavobacterium qiangtangense</name>
    <dbReference type="NCBI Taxonomy" id="1442595"/>
    <lineage>
        <taxon>Bacteria</taxon>
        <taxon>Pseudomonadati</taxon>
        <taxon>Bacteroidota</taxon>
        <taxon>Flavobacteriia</taxon>
        <taxon>Flavobacteriales</taxon>
        <taxon>Flavobacteriaceae</taxon>
        <taxon>Flavobacterium</taxon>
    </lineage>
</organism>
<evidence type="ECO:0000313" key="2">
    <source>
        <dbReference type="EMBL" id="MFC6096319.1"/>
    </source>
</evidence>
<name>A0ABW1PLY9_9FLAO</name>
<dbReference type="Gene3D" id="1.20.120.450">
    <property type="entry name" value="dinb family like domain"/>
    <property type="match status" value="1"/>
</dbReference>
<evidence type="ECO:0000256" key="1">
    <source>
        <dbReference type="SAM" id="SignalP"/>
    </source>
</evidence>
<feature type="signal peptide" evidence="1">
    <location>
        <begin position="1"/>
        <end position="22"/>
    </location>
</feature>
<dbReference type="Pfam" id="PF04978">
    <property type="entry name" value="MST"/>
    <property type="match status" value="1"/>
</dbReference>
<proteinExistence type="predicted"/>